<dbReference type="GO" id="GO:0005737">
    <property type="term" value="C:cytoplasm"/>
    <property type="evidence" value="ECO:0007669"/>
    <property type="project" value="TreeGrafter"/>
</dbReference>
<dbReference type="EMBL" id="CP045893">
    <property type="protein sequence ID" value="QQP53470.1"/>
    <property type="molecule type" value="Genomic_DNA"/>
</dbReference>
<organism evidence="5 6">
    <name type="scientific">Caligus rogercresseyi</name>
    <name type="common">Sea louse</name>
    <dbReference type="NCBI Taxonomy" id="217165"/>
    <lineage>
        <taxon>Eukaryota</taxon>
        <taxon>Metazoa</taxon>
        <taxon>Ecdysozoa</taxon>
        <taxon>Arthropoda</taxon>
        <taxon>Crustacea</taxon>
        <taxon>Multicrustacea</taxon>
        <taxon>Hexanauplia</taxon>
        <taxon>Copepoda</taxon>
        <taxon>Siphonostomatoida</taxon>
        <taxon>Caligidae</taxon>
        <taxon>Caligus</taxon>
    </lineage>
</organism>
<keyword evidence="6" id="KW-1185">Reference proteome</keyword>
<dbReference type="GO" id="GO:0070402">
    <property type="term" value="F:NADPH binding"/>
    <property type="evidence" value="ECO:0007669"/>
    <property type="project" value="TreeGrafter"/>
</dbReference>
<evidence type="ECO:0000256" key="2">
    <source>
        <dbReference type="ARBA" id="ARBA00011738"/>
    </source>
</evidence>
<evidence type="ECO:0000313" key="6">
    <source>
        <dbReference type="Proteomes" id="UP000595437"/>
    </source>
</evidence>
<reference evidence="6" key="1">
    <citation type="submission" date="2021-01" db="EMBL/GenBank/DDBJ databases">
        <title>Caligus Genome Assembly.</title>
        <authorList>
            <person name="Gallardo-Escarate C."/>
        </authorList>
    </citation>
    <scope>NUCLEOTIDE SEQUENCE [LARGE SCALE GENOMIC DNA]</scope>
</reference>
<dbReference type="SUPFAM" id="SSF51735">
    <property type="entry name" value="NAD(P)-binding Rossmann-fold domains"/>
    <property type="match status" value="1"/>
</dbReference>
<keyword evidence="3" id="KW-0521">NADP</keyword>
<dbReference type="GO" id="GO:0006559">
    <property type="term" value="P:L-phenylalanine catabolic process"/>
    <property type="evidence" value="ECO:0007669"/>
    <property type="project" value="TreeGrafter"/>
</dbReference>
<dbReference type="GO" id="GO:0070404">
    <property type="term" value="F:NADH binding"/>
    <property type="evidence" value="ECO:0007669"/>
    <property type="project" value="TreeGrafter"/>
</dbReference>
<dbReference type="AlphaFoldDB" id="A0A7T8KCP0"/>
<name>A0A7T8KCP0_CALRO</name>
<protein>
    <submittedName>
        <fullName evidence="5">Dihydropteridine reductase</fullName>
    </submittedName>
</protein>
<evidence type="ECO:0000256" key="1">
    <source>
        <dbReference type="ARBA" id="ARBA00006484"/>
    </source>
</evidence>
<dbReference type="PANTHER" id="PTHR15104:SF0">
    <property type="entry name" value="DIHYDROPTERIDINE REDUCTASE"/>
    <property type="match status" value="1"/>
</dbReference>
<keyword evidence="4" id="KW-0560">Oxidoreductase</keyword>
<dbReference type="Gene3D" id="3.40.50.720">
    <property type="entry name" value="NAD(P)-binding Rossmann-like Domain"/>
    <property type="match status" value="1"/>
</dbReference>
<dbReference type="GO" id="GO:0004155">
    <property type="term" value="F:6,7-dihydropteridine reductase activity"/>
    <property type="evidence" value="ECO:0007669"/>
    <property type="project" value="TreeGrafter"/>
</dbReference>
<comment type="subunit">
    <text evidence="2">Homodimer.</text>
</comment>
<comment type="similarity">
    <text evidence="1">Belongs to the short-chain dehydrogenases/reductases (SDR) family.</text>
</comment>
<dbReference type="OrthoDB" id="1204at2759"/>
<accession>A0A7T8KCP0</accession>
<dbReference type="InterPro" id="IPR036291">
    <property type="entry name" value="NAD(P)-bd_dom_sf"/>
</dbReference>
<evidence type="ECO:0000256" key="3">
    <source>
        <dbReference type="ARBA" id="ARBA00022857"/>
    </source>
</evidence>
<dbReference type="Proteomes" id="UP000595437">
    <property type="component" value="Chromosome 4"/>
</dbReference>
<gene>
    <name evidence="5" type="ORF">FKW44_005971</name>
</gene>
<proteinExistence type="inferred from homology"/>
<dbReference type="GO" id="GO:0006729">
    <property type="term" value="P:tetrahydrobiopterin biosynthetic process"/>
    <property type="evidence" value="ECO:0007669"/>
    <property type="project" value="TreeGrafter"/>
</dbReference>
<sequence>MSGKVMVYGGMGGLGSAIVSHFKAKDFWVLSLDTKANEKADSNVLVDIRTFLMRQSK</sequence>
<evidence type="ECO:0000313" key="5">
    <source>
        <dbReference type="EMBL" id="QQP53470.1"/>
    </source>
</evidence>
<dbReference type="PANTHER" id="PTHR15104">
    <property type="entry name" value="DIHYDROPTERIDINE REDUCTASE"/>
    <property type="match status" value="1"/>
</dbReference>
<evidence type="ECO:0000256" key="4">
    <source>
        <dbReference type="ARBA" id="ARBA00023002"/>
    </source>
</evidence>